<dbReference type="Pfam" id="PF01060">
    <property type="entry name" value="TTR-52"/>
    <property type="match status" value="1"/>
</dbReference>
<comment type="similarity">
    <text evidence="2">Belongs to the nematode transthyretin-like family.</text>
</comment>
<comment type="subcellular location">
    <subcellularLocation>
        <location evidence="1">Secreted</location>
    </subcellularLocation>
</comment>
<dbReference type="Gene3D" id="2.60.40.3330">
    <property type="match status" value="1"/>
</dbReference>
<evidence type="ECO:0000313" key="7">
    <source>
        <dbReference type="WBParaSite" id="SMUV_0000218801-mRNA-1"/>
    </source>
</evidence>
<sequence>MQSLKLFWLVFCLIAAVSVEAKRKRMSVGARGTLICSGKRLEGATINLYPDQTGKFETRMGTTVSGKDGSFAIQGSSTDYVTFKPMIVIEHQCRTAKCRRRVSISLPEESYTVGSKPNSLFDMSEIDFTDKYPSEFMVCPNRPPKKF</sequence>
<evidence type="ECO:0000256" key="2">
    <source>
        <dbReference type="ARBA" id="ARBA00010112"/>
    </source>
</evidence>
<reference evidence="7" key="1">
    <citation type="submission" date="2017-02" db="UniProtKB">
        <authorList>
            <consortium name="WormBaseParasite"/>
        </authorList>
    </citation>
    <scope>IDENTIFICATION</scope>
</reference>
<dbReference type="InterPro" id="IPR001534">
    <property type="entry name" value="Transthyretin-like"/>
</dbReference>
<dbReference type="PANTHER" id="PTHR21700">
    <property type="entry name" value="TRANSTHYRETIN-LIKE FAMILY PROTEIN-RELATED"/>
    <property type="match status" value="1"/>
</dbReference>
<proteinExistence type="inferred from homology"/>
<organism evidence="6 7">
    <name type="scientific">Syphacia muris</name>
    <dbReference type="NCBI Taxonomy" id="451379"/>
    <lineage>
        <taxon>Eukaryota</taxon>
        <taxon>Metazoa</taxon>
        <taxon>Ecdysozoa</taxon>
        <taxon>Nematoda</taxon>
        <taxon>Chromadorea</taxon>
        <taxon>Rhabditida</taxon>
        <taxon>Spirurina</taxon>
        <taxon>Oxyuridomorpha</taxon>
        <taxon>Oxyuroidea</taxon>
        <taxon>Oxyuridae</taxon>
        <taxon>Syphacia</taxon>
    </lineage>
</organism>
<dbReference type="WBParaSite" id="SMUV_0000218801-mRNA-1">
    <property type="protein sequence ID" value="SMUV_0000218801-mRNA-1"/>
    <property type="gene ID" value="SMUV_0000218801"/>
</dbReference>
<evidence type="ECO:0000256" key="1">
    <source>
        <dbReference type="ARBA" id="ARBA00004613"/>
    </source>
</evidence>
<name>A0A0N5ADE2_9BILA</name>
<keyword evidence="4 5" id="KW-0732">Signal</keyword>
<evidence type="ECO:0000256" key="5">
    <source>
        <dbReference type="SAM" id="SignalP"/>
    </source>
</evidence>
<dbReference type="InterPro" id="IPR038479">
    <property type="entry name" value="Transthyretin-like_sf"/>
</dbReference>
<keyword evidence="3" id="KW-0964">Secreted</keyword>
<evidence type="ECO:0000256" key="4">
    <source>
        <dbReference type="ARBA" id="ARBA00022729"/>
    </source>
</evidence>
<evidence type="ECO:0000313" key="6">
    <source>
        <dbReference type="Proteomes" id="UP000046393"/>
    </source>
</evidence>
<dbReference type="Proteomes" id="UP000046393">
    <property type="component" value="Unplaced"/>
</dbReference>
<dbReference type="AlphaFoldDB" id="A0A0N5ADE2"/>
<feature type="chain" id="PRO_5005892955" evidence="5">
    <location>
        <begin position="22"/>
        <end position="147"/>
    </location>
</feature>
<dbReference type="GO" id="GO:0009986">
    <property type="term" value="C:cell surface"/>
    <property type="evidence" value="ECO:0007669"/>
    <property type="project" value="InterPro"/>
</dbReference>
<accession>A0A0N5ADE2</accession>
<keyword evidence="6" id="KW-1185">Reference proteome</keyword>
<feature type="signal peptide" evidence="5">
    <location>
        <begin position="1"/>
        <end position="21"/>
    </location>
</feature>
<evidence type="ECO:0000256" key="3">
    <source>
        <dbReference type="ARBA" id="ARBA00022525"/>
    </source>
</evidence>
<protein>
    <submittedName>
        <fullName evidence="7">Transthyretin-like family protein</fullName>
    </submittedName>
</protein>
<dbReference type="GO" id="GO:0005576">
    <property type="term" value="C:extracellular region"/>
    <property type="evidence" value="ECO:0007669"/>
    <property type="project" value="UniProtKB-SubCell"/>
</dbReference>